<evidence type="ECO:0000313" key="3">
    <source>
        <dbReference type="Proteomes" id="UP000190897"/>
    </source>
</evidence>
<sequence length="125" mass="14471">MKDREIIISNYVTAYNNFDVDGMVADFDDNIVFENMVNDEVTMELNGIEEFRNQAEQAIDLFSSRQQTINKFIHNENWSEIEIEYYAVLAVDLPNGLKKGDELDMTGKSVFEFSENKIVRLTDIS</sequence>
<dbReference type="Proteomes" id="UP000190897">
    <property type="component" value="Unassembled WGS sequence"/>
</dbReference>
<dbReference type="STRING" id="651661.SAMN05660293_03822"/>
<dbReference type="AlphaFoldDB" id="A0A1T5G9L5"/>
<feature type="domain" description="SnoaL-like" evidence="1">
    <location>
        <begin position="10"/>
        <end position="120"/>
    </location>
</feature>
<dbReference type="RefSeq" id="WP_082216329.1">
    <property type="nucleotide sequence ID" value="NZ_FUZA01000005.1"/>
</dbReference>
<reference evidence="3" key="1">
    <citation type="submission" date="2017-02" db="EMBL/GenBank/DDBJ databases">
        <authorList>
            <person name="Varghese N."/>
            <person name="Submissions S."/>
        </authorList>
    </citation>
    <scope>NUCLEOTIDE SEQUENCE [LARGE SCALE GENOMIC DNA]</scope>
    <source>
        <strain evidence="3">DSM 22270</strain>
    </source>
</reference>
<dbReference type="Pfam" id="PF12680">
    <property type="entry name" value="SnoaL_2"/>
    <property type="match status" value="1"/>
</dbReference>
<protein>
    <submittedName>
        <fullName evidence="2">SnoaL-like domain-containing protein</fullName>
    </submittedName>
</protein>
<organism evidence="2 3">
    <name type="scientific">Dyadobacter psychrophilus</name>
    <dbReference type="NCBI Taxonomy" id="651661"/>
    <lineage>
        <taxon>Bacteria</taxon>
        <taxon>Pseudomonadati</taxon>
        <taxon>Bacteroidota</taxon>
        <taxon>Cytophagia</taxon>
        <taxon>Cytophagales</taxon>
        <taxon>Spirosomataceae</taxon>
        <taxon>Dyadobacter</taxon>
    </lineage>
</organism>
<name>A0A1T5G9L5_9BACT</name>
<evidence type="ECO:0000259" key="1">
    <source>
        <dbReference type="Pfam" id="PF12680"/>
    </source>
</evidence>
<dbReference type="OrthoDB" id="582835at2"/>
<dbReference type="InterPro" id="IPR032710">
    <property type="entry name" value="NTF2-like_dom_sf"/>
</dbReference>
<accession>A0A1T5G9L5</accession>
<dbReference type="EMBL" id="FUZA01000005">
    <property type="protein sequence ID" value="SKC05065.1"/>
    <property type="molecule type" value="Genomic_DNA"/>
</dbReference>
<gene>
    <name evidence="2" type="ORF">SAMN05660293_03822</name>
</gene>
<dbReference type="Gene3D" id="3.10.450.50">
    <property type="match status" value="1"/>
</dbReference>
<keyword evidence="3" id="KW-1185">Reference proteome</keyword>
<dbReference type="SUPFAM" id="SSF54427">
    <property type="entry name" value="NTF2-like"/>
    <property type="match status" value="1"/>
</dbReference>
<proteinExistence type="predicted"/>
<evidence type="ECO:0000313" key="2">
    <source>
        <dbReference type="EMBL" id="SKC05065.1"/>
    </source>
</evidence>
<dbReference type="InterPro" id="IPR037401">
    <property type="entry name" value="SnoaL-like"/>
</dbReference>